<organism evidence="3 4">
    <name type="scientific">Halioxenophilus aromaticivorans</name>
    <dbReference type="NCBI Taxonomy" id="1306992"/>
    <lineage>
        <taxon>Bacteria</taxon>
        <taxon>Pseudomonadati</taxon>
        <taxon>Pseudomonadota</taxon>
        <taxon>Gammaproteobacteria</taxon>
        <taxon>Alteromonadales</taxon>
        <taxon>Alteromonadaceae</taxon>
        <taxon>Halioxenophilus</taxon>
    </lineage>
</organism>
<name>A0AAV3U3H9_9ALTE</name>
<accession>A0AAV3U3H9</accession>
<feature type="domain" description="SnoaL-like" evidence="2">
    <location>
        <begin position="6"/>
        <end position="129"/>
    </location>
</feature>
<dbReference type="SUPFAM" id="SSF54427">
    <property type="entry name" value="NTF2-like"/>
    <property type="match status" value="1"/>
</dbReference>
<feature type="region of interest" description="Disordered" evidence="1">
    <location>
        <begin position="146"/>
        <end position="168"/>
    </location>
</feature>
<dbReference type="InterPro" id="IPR032710">
    <property type="entry name" value="NTF2-like_dom_sf"/>
</dbReference>
<dbReference type="RefSeq" id="WP_345422942.1">
    <property type="nucleotide sequence ID" value="NZ_AP031496.1"/>
</dbReference>
<keyword evidence="4" id="KW-1185">Reference proteome</keyword>
<gene>
    <name evidence="3" type="ORF">GCM10025791_26590</name>
</gene>
<protein>
    <recommendedName>
        <fullName evidence="2">SnoaL-like domain-containing protein</fullName>
    </recommendedName>
</protein>
<dbReference type="InterPro" id="IPR037401">
    <property type="entry name" value="SnoaL-like"/>
</dbReference>
<evidence type="ECO:0000313" key="4">
    <source>
        <dbReference type="Proteomes" id="UP001409585"/>
    </source>
</evidence>
<dbReference type="Proteomes" id="UP001409585">
    <property type="component" value="Unassembled WGS sequence"/>
</dbReference>
<dbReference type="Gene3D" id="3.10.450.50">
    <property type="match status" value="1"/>
</dbReference>
<dbReference type="Pfam" id="PF13577">
    <property type="entry name" value="SnoaL_4"/>
    <property type="match status" value="1"/>
</dbReference>
<reference evidence="4" key="1">
    <citation type="journal article" date="2019" name="Int. J. Syst. Evol. Microbiol.">
        <title>The Global Catalogue of Microorganisms (GCM) 10K type strain sequencing project: providing services to taxonomists for standard genome sequencing and annotation.</title>
        <authorList>
            <consortium name="The Broad Institute Genomics Platform"/>
            <consortium name="The Broad Institute Genome Sequencing Center for Infectious Disease"/>
            <person name="Wu L."/>
            <person name="Ma J."/>
        </authorList>
    </citation>
    <scope>NUCLEOTIDE SEQUENCE [LARGE SCALE GENOMIC DNA]</scope>
    <source>
        <strain evidence="4">JCM 19134</strain>
    </source>
</reference>
<proteinExistence type="predicted"/>
<evidence type="ECO:0000313" key="3">
    <source>
        <dbReference type="EMBL" id="GAA4945998.1"/>
    </source>
</evidence>
<sequence length="168" mass="19285">MSKHIQKLLDKSDITDNLYRYCRCVDRLDPELGYSIWSSNSVADYGDFYQGNGPGVIDLICSQHKQLLTHSHQMSNILLEVQGDTAASESYVTATLRINKNNQIMQMTVWSRYIDSWTKEHGRWLLNKRIAIRDLDEIRPVTPITQKYGGARDSSDPSYAEVWQDPTA</sequence>
<evidence type="ECO:0000259" key="2">
    <source>
        <dbReference type="Pfam" id="PF13577"/>
    </source>
</evidence>
<dbReference type="EMBL" id="BAABLX010000024">
    <property type="protein sequence ID" value="GAA4945998.1"/>
    <property type="molecule type" value="Genomic_DNA"/>
</dbReference>
<dbReference type="AlphaFoldDB" id="A0AAV3U3H9"/>
<comment type="caution">
    <text evidence="3">The sequence shown here is derived from an EMBL/GenBank/DDBJ whole genome shotgun (WGS) entry which is preliminary data.</text>
</comment>
<evidence type="ECO:0000256" key="1">
    <source>
        <dbReference type="SAM" id="MobiDB-lite"/>
    </source>
</evidence>